<dbReference type="GO" id="GO:0016787">
    <property type="term" value="F:hydrolase activity"/>
    <property type="evidence" value="ECO:0007669"/>
    <property type="project" value="UniProtKB-KW"/>
</dbReference>
<dbReference type="Gene3D" id="2.30.180.10">
    <property type="entry name" value="FAS1 domain"/>
    <property type="match status" value="1"/>
</dbReference>
<evidence type="ECO:0000256" key="5">
    <source>
        <dbReference type="PROSITE-ProRule" id="PRU00552"/>
    </source>
</evidence>
<feature type="compositionally biased region" description="Low complexity" evidence="6">
    <location>
        <begin position="968"/>
        <end position="988"/>
    </location>
</feature>
<evidence type="ECO:0000256" key="2">
    <source>
        <dbReference type="ARBA" id="ARBA00022801"/>
    </source>
</evidence>
<dbReference type="GO" id="GO:0005524">
    <property type="term" value="F:ATP binding"/>
    <property type="evidence" value="ECO:0007669"/>
    <property type="project" value="UniProtKB-KW"/>
</dbReference>
<sequence length="1046" mass="107757">MLGRLILKGPAPGGLQRPSAGCLHAGTARPGVRLTTATATSGRRGATAPQDREESGAAADSGRVLQPRRSLFPSRQSGDDGAGDAAGANDSRPSTSYERSDRNRDAADRYSRRSSGGGDGRDANRSDNGSSRRGRDDDGKGDERPPRRDSAAAPGRARGGGFGGGRRDATEWGRDRFGERDARGEPRSGGRGDRGGRGGGGRGRGRGGRDDGERGAWRPRREDAEADAAPAEPKVGVARAPGAKTGNRPLPYELPIVRPYDGDKGTFFAGASWRGVGASEEVVAALRTLGIQRPSHIQAAAFTSFNTHSDRSALVLADQAGSGKTMAYLLPLLQALRADELAAGGRVTQPRCPRGIVVAPTVELVQQVLRVARALSGAGLRLRTAAFTGGQADDKARAASFRTQRDLLAEGVDLLVATPGRLQQHLADGGLRLDACRALVMDEVDVLLGERAAFLEQVAPLRAAAPSTMRFVLATATLPQHIFAQLREVWPDLLPVFGPGLHRTAAGLVEELVDCSGGDDISEETGRKRKLEALHTVIDRHRAARTIVFCNKIDACRDVENHLRREDPQQKKYRVLPYHEAIRDEIRAENMGLFLQPVGAAASAAPGAVAAAAAAASKQQRVDASAAAAAAATRALGREAVGSDRDEAAEAAAKEEQKEEDAAAAGPAGEPALVLVATDRTSRGIDVLYCEHVVLFDFPRDPSEYVRRVGRTARGANGRGTVSSLVLGRQVPLAKQIIERNQKGMPVHTVPDRKQHTMSGAPTSPAKGMPWGSAAAMAAGLDADLLTKTSTVFAYVASSGATTADLATGSGKSAVTAHVIPNKTLTAADFPEGSSSYQTVAGAPLTVSKTQLTVSAGAVTANVIQSDISTGNELAVALQEPGWGAEVTEEAAAEGWAARGWEAPVTEEATVAGGSEGPGWVAAAKEEATAAGGSEGPGWAAVAKEEATAAGGSEATGWAAAAKEEATAAEGSEGPGWAAAATEEATAAVGSEAPGWAALAAVGSEAPGWAAMATEEATAAEGSEGPGWAALATEEATAAGGLEAPG</sequence>
<dbReference type="InterPro" id="IPR014014">
    <property type="entry name" value="RNA_helicase_DEAD_Q_motif"/>
</dbReference>
<dbReference type="InterPro" id="IPR001650">
    <property type="entry name" value="Helicase_C-like"/>
</dbReference>
<dbReference type="AlphaFoldDB" id="A0A835STA0"/>
<dbReference type="PANTHER" id="PTHR47960">
    <property type="entry name" value="DEAD-BOX ATP-DEPENDENT RNA HELICASE 50"/>
    <property type="match status" value="1"/>
</dbReference>
<feature type="compositionally biased region" description="Basic and acidic residues" evidence="6">
    <location>
        <begin position="165"/>
        <end position="196"/>
    </location>
</feature>
<evidence type="ECO:0000313" key="10">
    <source>
        <dbReference type="EMBL" id="KAG2432952.1"/>
    </source>
</evidence>
<feature type="region of interest" description="Disordered" evidence="6">
    <location>
        <begin position="639"/>
        <end position="667"/>
    </location>
</feature>
<reference evidence="10" key="1">
    <citation type="journal article" date="2020" name="bioRxiv">
        <title>Comparative genomics of Chlamydomonas.</title>
        <authorList>
            <person name="Craig R.J."/>
            <person name="Hasan A.R."/>
            <person name="Ness R.W."/>
            <person name="Keightley P.D."/>
        </authorList>
    </citation>
    <scope>NUCLEOTIDE SEQUENCE</scope>
    <source>
        <strain evidence="10">SAG 7.73</strain>
    </source>
</reference>
<dbReference type="InterPro" id="IPR014001">
    <property type="entry name" value="Helicase_ATP-bd"/>
</dbReference>
<gene>
    <name evidence="10" type="ORF">HXX76_008680</name>
</gene>
<organism evidence="10 11">
    <name type="scientific">Chlamydomonas incerta</name>
    <dbReference type="NCBI Taxonomy" id="51695"/>
    <lineage>
        <taxon>Eukaryota</taxon>
        <taxon>Viridiplantae</taxon>
        <taxon>Chlorophyta</taxon>
        <taxon>core chlorophytes</taxon>
        <taxon>Chlorophyceae</taxon>
        <taxon>CS clade</taxon>
        <taxon>Chlamydomonadales</taxon>
        <taxon>Chlamydomonadaceae</taxon>
        <taxon>Chlamydomonas</taxon>
    </lineage>
</organism>
<feature type="compositionally biased region" description="Basic and acidic residues" evidence="6">
    <location>
        <begin position="98"/>
        <end position="111"/>
    </location>
</feature>
<keyword evidence="11" id="KW-1185">Reference proteome</keyword>
<name>A0A835STA0_CHLIN</name>
<keyword evidence="2" id="KW-0378">Hydrolase</keyword>
<dbReference type="SUPFAM" id="SSF52540">
    <property type="entry name" value="P-loop containing nucleoside triphosphate hydrolases"/>
    <property type="match status" value="1"/>
</dbReference>
<dbReference type="InterPro" id="IPR036378">
    <property type="entry name" value="FAS1_dom_sf"/>
</dbReference>
<evidence type="ECO:0000256" key="6">
    <source>
        <dbReference type="SAM" id="MobiDB-lite"/>
    </source>
</evidence>
<accession>A0A835STA0</accession>
<keyword evidence="3" id="KW-0347">Helicase</keyword>
<evidence type="ECO:0000313" key="11">
    <source>
        <dbReference type="Proteomes" id="UP000650467"/>
    </source>
</evidence>
<dbReference type="OrthoDB" id="10256233at2759"/>
<dbReference type="InterPro" id="IPR027417">
    <property type="entry name" value="P-loop_NTPase"/>
</dbReference>
<proteinExistence type="predicted"/>
<evidence type="ECO:0000256" key="1">
    <source>
        <dbReference type="ARBA" id="ARBA00022741"/>
    </source>
</evidence>
<dbReference type="PROSITE" id="PS51195">
    <property type="entry name" value="Q_MOTIF"/>
    <property type="match status" value="1"/>
</dbReference>
<feature type="compositionally biased region" description="Basic and acidic residues" evidence="6">
    <location>
        <begin position="207"/>
        <end position="223"/>
    </location>
</feature>
<dbReference type="EMBL" id="JAEHOC010000020">
    <property type="protein sequence ID" value="KAG2432952.1"/>
    <property type="molecule type" value="Genomic_DNA"/>
</dbReference>
<dbReference type="SMART" id="SM00487">
    <property type="entry name" value="DEXDc"/>
    <property type="match status" value="1"/>
</dbReference>
<dbReference type="PROSITE" id="PS51194">
    <property type="entry name" value="HELICASE_CTER"/>
    <property type="match status" value="1"/>
</dbReference>
<evidence type="ECO:0000256" key="3">
    <source>
        <dbReference type="ARBA" id="ARBA00022806"/>
    </source>
</evidence>
<dbReference type="Pfam" id="PF00270">
    <property type="entry name" value="DEAD"/>
    <property type="match status" value="1"/>
</dbReference>
<dbReference type="PROSITE" id="PS51192">
    <property type="entry name" value="HELICASE_ATP_BIND_1"/>
    <property type="match status" value="1"/>
</dbReference>
<dbReference type="InterPro" id="IPR011545">
    <property type="entry name" value="DEAD/DEAH_box_helicase_dom"/>
</dbReference>
<dbReference type="InterPro" id="IPR044742">
    <property type="entry name" value="DEAD/DEAH_RhlB"/>
</dbReference>
<feature type="domain" description="DEAD-box RNA helicase Q" evidence="9">
    <location>
        <begin position="271"/>
        <end position="299"/>
    </location>
</feature>
<evidence type="ECO:0000259" key="7">
    <source>
        <dbReference type="PROSITE" id="PS51192"/>
    </source>
</evidence>
<feature type="compositionally biased region" description="Basic and acidic residues" evidence="6">
    <location>
        <begin position="641"/>
        <end position="661"/>
    </location>
</feature>
<feature type="region of interest" description="Disordered" evidence="6">
    <location>
        <begin position="1"/>
        <end position="246"/>
    </location>
</feature>
<evidence type="ECO:0000259" key="9">
    <source>
        <dbReference type="PROSITE" id="PS51195"/>
    </source>
</evidence>
<feature type="compositionally biased region" description="Basic and acidic residues" evidence="6">
    <location>
        <begin position="133"/>
        <end position="150"/>
    </location>
</feature>
<feature type="short sequence motif" description="Q motif" evidence="5">
    <location>
        <begin position="271"/>
        <end position="299"/>
    </location>
</feature>
<dbReference type="GO" id="GO:0003724">
    <property type="term" value="F:RNA helicase activity"/>
    <property type="evidence" value="ECO:0007669"/>
    <property type="project" value="InterPro"/>
</dbReference>
<feature type="domain" description="Helicase C-terminal" evidence="8">
    <location>
        <begin position="530"/>
        <end position="758"/>
    </location>
</feature>
<feature type="compositionally biased region" description="Low complexity" evidence="6">
    <location>
        <begin position="1029"/>
        <end position="1046"/>
    </location>
</feature>
<dbReference type="Proteomes" id="UP000650467">
    <property type="component" value="Unassembled WGS sequence"/>
</dbReference>
<comment type="caution">
    <text evidence="10">The sequence shown here is derived from an EMBL/GenBank/DDBJ whole genome shotgun (WGS) entry which is preliminary data.</text>
</comment>
<feature type="region of interest" description="Disordered" evidence="6">
    <location>
        <begin position="963"/>
        <end position="989"/>
    </location>
</feature>
<dbReference type="GO" id="GO:0003676">
    <property type="term" value="F:nucleic acid binding"/>
    <property type="evidence" value="ECO:0007669"/>
    <property type="project" value="InterPro"/>
</dbReference>
<dbReference type="Pfam" id="PF00271">
    <property type="entry name" value="Helicase_C"/>
    <property type="match status" value="1"/>
</dbReference>
<keyword evidence="4" id="KW-0067">ATP-binding</keyword>
<feature type="compositionally biased region" description="Low complexity" evidence="6">
    <location>
        <begin position="1012"/>
        <end position="1021"/>
    </location>
</feature>
<evidence type="ECO:0000259" key="8">
    <source>
        <dbReference type="PROSITE" id="PS51194"/>
    </source>
</evidence>
<evidence type="ECO:0000256" key="4">
    <source>
        <dbReference type="ARBA" id="ARBA00022840"/>
    </source>
</evidence>
<dbReference type="Gene3D" id="3.40.50.300">
    <property type="entry name" value="P-loop containing nucleotide triphosphate hydrolases"/>
    <property type="match status" value="2"/>
</dbReference>
<dbReference type="SMART" id="SM00490">
    <property type="entry name" value="HELICc"/>
    <property type="match status" value="1"/>
</dbReference>
<feature type="domain" description="Helicase ATP-binding" evidence="7">
    <location>
        <begin position="305"/>
        <end position="496"/>
    </location>
</feature>
<dbReference type="CDD" id="cd00268">
    <property type="entry name" value="DEADc"/>
    <property type="match status" value="1"/>
</dbReference>
<protein>
    <submittedName>
        <fullName evidence="10">Uncharacterized protein</fullName>
    </submittedName>
</protein>
<feature type="region of interest" description="Disordered" evidence="6">
    <location>
        <begin position="1012"/>
        <end position="1046"/>
    </location>
</feature>
<feature type="compositionally biased region" description="Low complexity" evidence="6">
    <location>
        <begin position="35"/>
        <end position="48"/>
    </location>
</feature>
<keyword evidence="1" id="KW-0547">Nucleotide-binding</keyword>